<dbReference type="EMBL" id="PFAS01000006">
    <property type="protein sequence ID" value="PIT94127.1"/>
    <property type="molecule type" value="Genomic_DNA"/>
</dbReference>
<evidence type="ECO:0000256" key="1">
    <source>
        <dbReference type="ARBA" id="ARBA00008213"/>
    </source>
</evidence>
<dbReference type="Gene3D" id="3.10.50.30">
    <property type="entry name" value="Transcription elongation factor, GreA/GreB, C-terminal domain"/>
    <property type="match status" value="1"/>
</dbReference>
<name>A0A2M6WMW7_9BACT</name>
<sequence>MDNIISGGAGDGSQLITREGLEKLKKELDYLKNTRRHEIAERIERAKELGDLSENAEYSEAKDEQAFNEGRVLEIEEVLKKLTVVENKSKGETIGLGSKVSVEYNGKQKEFSLVSFNEVDLEQNKISNESPLGQALIGKKAGDEVTVLTPSGQVKYKIVKVE</sequence>
<evidence type="ECO:0000256" key="7">
    <source>
        <dbReference type="ARBA" id="ARBA00030776"/>
    </source>
</evidence>
<dbReference type="HAMAP" id="MF_00105">
    <property type="entry name" value="GreA_GreB"/>
    <property type="match status" value="1"/>
</dbReference>
<dbReference type="PIRSF" id="PIRSF006092">
    <property type="entry name" value="GreA_GreB"/>
    <property type="match status" value="1"/>
</dbReference>
<dbReference type="GO" id="GO:0032784">
    <property type="term" value="P:regulation of DNA-templated transcription elongation"/>
    <property type="evidence" value="ECO:0007669"/>
    <property type="project" value="UniProtKB-UniRule"/>
</dbReference>
<feature type="domain" description="Transcription elongation factor GreA/GreB C-terminal" evidence="10">
    <location>
        <begin position="92"/>
        <end position="162"/>
    </location>
</feature>
<dbReference type="AlphaFoldDB" id="A0A2M6WMW7"/>
<dbReference type="InterPro" id="IPR006359">
    <property type="entry name" value="Tscrpt_elong_fac_GreA"/>
</dbReference>
<dbReference type="FunFam" id="1.10.287.180:FF:000001">
    <property type="entry name" value="Transcription elongation factor GreA"/>
    <property type="match status" value="1"/>
</dbReference>
<dbReference type="InterPro" id="IPR036953">
    <property type="entry name" value="GreA/GreB_C_sf"/>
</dbReference>
<dbReference type="SUPFAM" id="SSF54534">
    <property type="entry name" value="FKBP-like"/>
    <property type="match status" value="1"/>
</dbReference>
<dbReference type="Proteomes" id="UP000229335">
    <property type="component" value="Unassembled WGS sequence"/>
</dbReference>
<dbReference type="GO" id="GO:0003677">
    <property type="term" value="F:DNA binding"/>
    <property type="evidence" value="ECO:0007669"/>
    <property type="project" value="UniProtKB-UniRule"/>
</dbReference>
<organism evidence="12 13">
    <name type="scientific">Candidatus Falkowbacteria bacterium CG10_big_fil_rev_8_21_14_0_10_43_11</name>
    <dbReference type="NCBI Taxonomy" id="1974568"/>
    <lineage>
        <taxon>Bacteria</taxon>
        <taxon>Candidatus Falkowiibacteriota</taxon>
    </lineage>
</organism>
<dbReference type="GO" id="GO:0070063">
    <property type="term" value="F:RNA polymerase binding"/>
    <property type="evidence" value="ECO:0007669"/>
    <property type="project" value="InterPro"/>
</dbReference>
<dbReference type="NCBIfam" id="TIGR01462">
    <property type="entry name" value="greA"/>
    <property type="match status" value="1"/>
</dbReference>
<feature type="domain" description="Transcription elongation factor GreA/GreB N-terminal" evidence="11">
    <location>
        <begin position="15"/>
        <end position="84"/>
    </location>
</feature>
<dbReference type="InterPro" id="IPR023459">
    <property type="entry name" value="Tscrpt_elong_fac_GreA/B_fam"/>
</dbReference>
<reference evidence="13" key="1">
    <citation type="submission" date="2017-09" db="EMBL/GenBank/DDBJ databases">
        <title>Depth-based differentiation of microbial function through sediment-hosted aquifers and enrichment of novel symbionts in the deep terrestrial subsurface.</title>
        <authorList>
            <person name="Probst A.J."/>
            <person name="Ladd B."/>
            <person name="Jarett J.K."/>
            <person name="Geller-Mcgrath D.E."/>
            <person name="Sieber C.M.K."/>
            <person name="Emerson J.B."/>
            <person name="Anantharaman K."/>
            <person name="Thomas B.C."/>
            <person name="Malmstrom R."/>
            <person name="Stieglmeier M."/>
            <person name="Klingl A."/>
            <person name="Woyke T."/>
            <person name="Ryan C.M."/>
            <person name="Banfield J.F."/>
        </authorList>
    </citation>
    <scope>NUCLEOTIDE SEQUENCE [LARGE SCALE GENOMIC DNA]</scope>
</reference>
<proteinExistence type="inferred from homology"/>
<evidence type="ECO:0000256" key="6">
    <source>
        <dbReference type="ARBA" id="ARBA00024916"/>
    </source>
</evidence>
<dbReference type="GO" id="GO:0003746">
    <property type="term" value="F:translation elongation factor activity"/>
    <property type="evidence" value="ECO:0007669"/>
    <property type="project" value="UniProtKB-KW"/>
</dbReference>
<dbReference type="Pfam" id="PF03449">
    <property type="entry name" value="GreA_GreB_N"/>
    <property type="match status" value="1"/>
</dbReference>
<evidence type="ECO:0000313" key="12">
    <source>
        <dbReference type="EMBL" id="PIT94127.1"/>
    </source>
</evidence>
<keyword evidence="5 8" id="KW-0804">Transcription</keyword>
<dbReference type="PANTHER" id="PTHR30437">
    <property type="entry name" value="TRANSCRIPTION ELONGATION FACTOR GREA"/>
    <property type="match status" value="1"/>
</dbReference>
<protein>
    <recommendedName>
        <fullName evidence="2 8">Transcription elongation factor GreA</fullName>
    </recommendedName>
    <alternativeName>
        <fullName evidence="7 8">Transcript cleavage factor GreA</fullName>
    </alternativeName>
</protein>
<evidence type="ECO:0000259" key="10">
    <source>
        <dbReference type="Pfam" id="PF01272"/>
    </source>
</evidence>
<evidence type="ECO:0000256" key="3">
    <source>
        <dbReference type="ARBA" id="ARBA00023015"/>
    </source>
</evidence>
<gene>
    <name evidence="8" type="primary">greA</name>
    <name evidence="12" type="ORF">COU00_00415</name>
</gene>
<evidence type="ECO:0000256" key="8">
    <source>
        <dbReference type="HAMAP-Rule" id="MF_00105"/>
    </source>
</evidence>
<dbReference type="PANTHER" id="PTHR30437:SF4">
    <property type="entry name" value="TRANSCRIPTION ELONGATION FACTOR GREA"/>
    <property type="match status" value="1"/>
</dbReference>
<dbReference type="InterPro" id="IPR022691">
    <property type="entry name" value="Tscrpt_elong_fac_GreA/B_N"/>
</dbReference>
<dbReference type="InterPro" id="IPR018151">
    <property type="entry name" value="TF_GreA/GreB_CS"/>
</dbReference>
<evidence type="ECO:0000256" key="5">
    <source>
        <dbReference type="ARBA" id="ARBA00023163"/>
    </source>
</evidence>
<comment type="function">
    <text evidence="6 8 9">Necessary for efficient RNA polymerase transcription elongation past template-encoded arresting sites. The arresting sites in DNA have the property of trapping a certain fraction of elongating RNA polymerases that pass through, resulting in locked ternary complexes. Cleavage of the nascent transcript by cleavage factors such as GreA or GreB allows the resumption of elongation from the new 3'terminus. GreA releases sequences of 2 to 3 nucleotides.</text>
</comment>
<dbReference type="GO" id="GO:0006354">
    <property type="term" value="P:DNA-templated transcription elongation"/>
    <property type="evidence" value="ECO:0007669"/>
    <property type="project" value="TreeGrafter"/>
</dbReference>
<dbReference type="FunFam" id="3.10.50.30:FF:000001">
    <property type="entry name" value="Transcription elongation factor GreA"/>
    <property type="match status" value="1"/>
</dbReference>
<dbReference type="SUPFAM" id="SSF46557">
    <property type="entry name" value="GreA transcript cleavage protein, N-terminal domain"/>
    <property type="match status" value="1"/>
</dbReference>
<comment type="caution">
    <text evidence="12">The sequence shown here is derived from an EMBL/GenBank/DDBJ whole genome shotgun (WGS) entry which is preliminary data.</text>
</comment>
<dbReference type="NCBIfam" id="NF001263">
    <property type="entry name" value="PRK00226.1-4"/>
    <property type="match status" value="1"/>
</dbReference>
<keyword evidence="12" id="KW-0648">Protein biosynthesis</keyword>
<keyword evidence="12" id="KW-0251">Elongation factor</keyword>
<evidence type="ECO:0000256" key="2">
    <source>
        <dbReference type="ARBA" id="ARBA00013729"/>
    </source>
</evidence>
<keyword evidence="4 8" id="KW-0238">DNA-binding</keyword>
<evidence type="ECO:0000313" key="13">
    <source>
        <dbReference type="Proteomes" id="UP000229335"/>
    </source>
</evidence>
<comment type="similarity">
    <text evidence="1 8 9">Belongs to the GreA/GreB family.</text>
</comment>
<accession>A0A2M6WMW7</accession>
<evidence type="ECO:0000256" key="4">
    <source>
        <dbReference type="ARBA" id="ARBA00023125"/>
    </source>
</evidence>
<evidence type="ECO:0000256" key="9">
    <source>
        <dbReference type="RuleBase" id="RU000556"/>
    </source>
</evidence>
<dbReference type="PROSITE" id="PS00830">
    <property type="entry name" value="GREAB_2"/>
    <property type="match status" value="1"/>
</dbReference>
<dbReference type="InterPro" id="IPR028624">
    <property type="entry name" value="Tscrpt_elong_fac_GreA/B"/>
</dbReference>
<dbReference type="InterPro" id="IPR001437">
    <property type="entry name" value="Tscrpt_elong_fac_GreA/B_C"/>
</dbReference>
<dbReference type="InterPro" id="IPR036805">
    <property type="entry name" value="Tscrpt_elong_fac_GreA/B_N_sf"/>
</dbReference>
<dbReference type="Pfam" id="PF01272">
    <property type="entry name" value="GreA_GreB"/>
    <property type="match status" value="1"/>
</dbReference>
<dbReference type="Gene3D" id="1.10.287.180">
    <property type="entry name" value="Transcription elongation factor, GreA/GreB, N-terminal domain"/>
    <property type="match status" value="1"/>
</dbReference>
<dbReference type="PROSITE" id="PS00829">
    <property type="entry name" value="GREAB_1"/>
    <property type="match status" value="1"/>
</dbReference>
<evidence type="ECO:0000259" key="11">
    <source>
        <dbReference type="Pfam" id="PF03449"/>
    </source>
</evidence>
<keyword evidence="3 8" id="KW-0805">Transcription regulation</keyword>